<keyword evidence="8 17" id="KW-0418">Kinase</keyword>
<comment type="catalytic activity">
    <reaction evidence="1">
        <text>ATP + protein L-histidine = ADP + protein N-phospho-L-histidine.</text>
        <dbReference type="EC" id="2.7.13.3"/>
    </reaction>
</comment>
<dbReference type="GO" id="GO:0005524">
    <property type="term" value="F:ATP binding"/>
    <property type="evidence" value="ECO:0007669"/>
    <property type="project" value="UniProtKB-KW"/>
</dbReference>
<dbReference type="PROSITE" id="PS50894">
    <property type="entry name" value="HPT"/>
    <property type="match status" value="1"/>
</dbReference>
<comment type="caution">
    <text evidence="17">The sequence shown here is derived from an EMBL/GenBank/DDBJ whole genome shotgun (WGS) entry which is preliminary data.</text>
</comment>
<evidence type="ECO:0000256" key="6">
    <source>
        <dbReference type="ARBA" id="ARBA00022679"/>
    </source>
</evidence>
<dbReference type="PROSITE" id="PS50851">
    <property type="entry name" value="CHEW"/>
    <property type="match status" value="1"/>
</dbReference>
<keyword evidence="5 12" id="KW-0597">Phosphoprotein</keyword>
<dbReference type="PANTHER" id="PTHR43395:SF10">
    <property type="entry name" value="CHEMOTAXIS PROTEIN CHEA"/>
    <property type="match status" value="1"/>
</dbReference>
<keyword evidence="7" id="KW-0547">Nucleotide-binding</keyword>
<comment type="function">
    <text evidence="11">Involved in the transmission of sensory signals from the chemoreceptors to the flagellar motors. CheA is autophosphorylated; it can transfer its phosphate group to either CheB or CheY.</text>
</comment>
<keyword evidence="9" id="KW-0067">ATP-binding</keyword>
<evidence type="ECO:0000256" key="12">
    <source>
        <dbReference type="PROSITE-ProRule" id="PRU00110"/>
    </source>
</evidence>
<dbReference type="GO" id="GO:0006935">
    <property type="term" value="P:chemotaxis"/>
    <property type="evidence" value="ECO:0007669"/>
    <property type="project" value="UniProtKB-KW"/>
</dbReference>
<dbReference type="EMBL" id="QJJS01000007">
    <property type="protein sequence ID" value="PXW96164.1"/>
    <property type="molecule type" value="Genomic_DNA"/>
</dbReference>
<feature type="region of interest" description="Disordered" evidence="13">
    <location>
        <begin position="282"/>
        <end position="330"/>
    </location>
</feature>
<dbReference type="SMART" id="SM00260">
    <property type="entry name" value="CheW"/>
    <property type="match status" value="1"/>
</dbReference>
<feature type="domain" description="HPt" evidence="16">
    <location>
        <begin position="13"/>
        <end position="117"/>
    </location>
</feature>
<dbReference type="Gene3D" id="1.20.120.160">
    <property type="entry name" value="HPT domain"/>
    <property type="match status" value="1"/>
</dbReference>
<name>A0A318H0A4_9BURK</name>
<evidence type="ECO:0000256" key="13">
    <source>
        <dbReference type="SAM" id="MobiDB-lite"/>
    </source>
</evidence>
<evidence type="ECO:0000256" key="5">
    <source>
        <dbReference type="ARBA" id="ARBA00022553"/>
    </source>
</evidence>
<feature type="compositionally biased region" description="Low complexity" evidence="13">
    <location>
        <begin position="284"/>
        <end position="311"/>
    </location>
</feature>
<dbReference type="Pfam" id="PF01584">
    <property type="entry name" value="CheW"/>
    <property type="match status" value="1"/>
</dbReference>
<evidence type="ECO:0000256" key="1">
    <source>
        <dbReference type="ARBA" id="ARBA00000085"/>
    </source>
</evidence>
<dbReference type="Pfam" id="PF02895">
    <property type="entry name" value="H-kinase_dim"/>
    <property type="match status" value="1"/>
</dbReference>
<dbReference type="SMART" id="SM00073">
    <property type="entry name" value="HPT"/>
    <property type="match status" value="1"/>
</dbReference>
<dbReference type="InterPro" id="IPR051315">
    <property type="entry name" value="Bact_Chemotaxis_CheA"/>
</dbReference>
<keyword evidence="6" id="KW-0808">Transferase</keyword>
<dbReference type="SUPFAM" id="SSF50341">
    <property type="entry name" value="CheW-like"/>
    <property type="match status" value="1"/>
</dbReference>
<feature type="domain" description="CheW-like" evidence="15">
    <location>
        <begin position="582"/>
        <end position="717"/>
    </location>
</feature>
<evidence type="ECO:0000259" key="15">
    <source>
        <dbReference type="PROSITE" id="PS50851"/>
    </source>
</evidence>
<evidence type="ECO:0000259" key="14">
    <source>
        <dbReference type="PROSITE" id="PS50109"/>
    </source>
</evidence>
<evidence type="ECO:0000256" key="4">
    <source>
        <dbReference type="ARBA" id="ARBA00022500"/>
    </source>
</evidence>
<dbReference type="GO" id="GO:0000155">
    <property type="term" value="F:phosphorelay sensor kinase activity"/>
    <property type="evidence" value="ECO:0007669"/>
    <property type="project" value="InterPro"/>
</dbReference>
<dbReference type="SUPFAM" id="SSF47384">
    <property type="entry name" value="Homodimeric domain of signal transducing histidine kinase"/>
    <property type="match status" value="1"/>
</dbReference>
<dbReference type="FunFam" id="3.30.565.10:FF:000016">
    <property type="entry name" value="Chemotaxis protein CheA, putative"/>
    <property type="match status" value="1"/>
</dbReference>
<evidence type="ECO:0000313" key="17">
    <source>
        <dbReference type="EMBL" id="PXW96164.1"/>
    </source>
</evidence>
<dbReference type="PROSITE" id="PS50109">
    <property type="entry name" value="HIS_KIN"/>
    <property type="match status" value="1"/>
</dbReference>
<dbReference type="InterPro" id="IPR003594">
    <property type="entry name" value="HATPase_dom"/>
</dbReference>
<dbReference type="SUPFAM" id="SSF47226">
    <property type="entry name" value="Histidine-containing phosphotransfer domain, HPT domain"/>
    <property type="match status" value="1"/>
</dbReference>
<keyword evidence="4" id="KW-0145">Chemotaxis</keyword>
<evidence type="ECO:0000256" key="3">
    <source>
        <dbReference type="ARBA" id="ARBA00021495"/>
    </source>
</evidence>
<evidence type="ECO:0000256" key="9">
    <source>
        <dbReference type="ARBA" id="ARBA00022840"/>
    </source>
</evidence>
<dbReference type="SUPFAM" id="SSF55874">
    <property type="entry name" value="ATPase domain of HSP90 chaperone/DNA topoisomerase II/histidine kinase"/>
    <property type="match status" value="1"/>
</dbReference>
<dbReference type="OrthoDB" id="9803176at2"/>
<dbReference type="RefSeq" id="WP_110400585.1">
    <property type="nucleotide sequence ID" value="NZ_QJJS01000007.1"/>
</dbReference>
<dbReference type="Gene3D" id="3.30.565.10">
    <property type="entry name" value="Histidine kinase-like ATPase, C-terminal domain"/>
    <property type="match status" value="1"/>
</dbReference>
<dbReference type="InterPro" id="IPR036641">
    <property type="entry name" value="HPT_dom_sf"/>
</dbReference>
<feature type="modified residue" description="Phosphohistidine" evidence="12">
    <location>
        <position position="60"/>
    </location>
</feature>
<dbReference type="GO" id="GO:0005737">
    <property type="term" value="C:cytoplasm"/>
    <property type="evidence" value="ECO:0007669"/>
    <property type="project" value="InterPro"/>
</dbReference>
<sequence length="717" mass="76475">MAETTSEGSGSGAGIDLSQFYQVFFEEAGENLQRMEQLLLELDITAADDEEMNAIFRCAHSIKGGAATFGFSDVAELTHEMETLLDKLRRHELQPTLTMVDVLLAAGDALRAQLGRHQGSGADVVETTELLIHIRALASGEAAAAAAMVAAAAPAPAPAPAAVEPKAGTRELELRVGPLSDPAQADNLIDLFKEITDLGTIEPLDKGQAADGMRRFRVVTSSADNDLMDLFTFHVSREQVQIVPFGPGYGFHRGNPGVPDGAEAQTEPQVTPVRDPGYGFFDNAPGAPSTAHAAAPADPVAAAPEPAVAAPAPAPARPAARQEKSSSGGLDSTTIRVAVEKVDQLINLVGELVITQAMLAQNSRDLDPVVYQQLVAGLNDLDRNTRDLQEAVMSIRMIPMSTVFSRFPRMLRDLASKLGKKVELVTQGEATELDKGLIEKITDPLTHLVRNSCDHGIEMGADRLAHGKPETGTIMLSASHQGGSIVIEVRDDGRGLSRDKLIRKACERGIDAPDGMADADVWGLIFAPGFSTAEQVTDVSGRGVGMDVVKKNITSLGGTVEIDSAEGYGMSVKVRLPLTLAIMDGMSVGVGDEVYILPLASVVESFQVNDDTVKTIGGTGRVVQVREEYMPVIELERVFEVPRFDFERVSSIMVVVEAEGGRVALLVDELLGQQQVVVKNLEANYRKVQDVSGATIMGDGRVALILDTGSLVRRSRH</sequence>
<protein>
    <recommendedName>
        <fullName evidence="3">Chemotaxis protein CheA</fullName>
        <ecNumber evidence="2">2.7.13.3</ecNumber>
    </recommendedName>
</protein>
<dbReference type="PANTHER" id="PTHR43395">
    <property type="entry name" value="SENSOR HISTIDINE KINASE CHEA"/>
    <property type="match status" value="1"/>
</dbReference>
<dbReference type="Pfam" id="PF02518">
    <property type="entry name" value="HATPase_c"/>
    <property type="match status" value="1"/>
</dbReference>
<feature type="domain" description="Histidine kinase" evidence="14">
    <location>
        <begin position="372"/>
        <end position="580"/>
    </location>
</feature>
<dbReference type="InterPro" id="IPR004105">
    <property type="entry name" value="CheA-like_dim"/>
</dbReference>
<keyword evidence="10" id="KW-0902">Two-component regulatory system</keyword>
<dbReference type="InterPro" id="IPR002545">
    <property type="entry name" value="CheW-lke_dom"/>
</dbReference>
<evidence type="ECO:0000256" key="8">
    <source>
        <dbReference type="ARBA" id="ARBA00022777"/>
    </source>
</evidence>
<accession>A0A318H0A4</accession>
<gene>
    <name evidence="17" type="ORF">C7444_10770</name>
</gene>
<evidence type="ECO:0000256" key="10">
    <source>
        <dbReference type="ARBA" id="ARBA00023012"/>
    </source>
</evidence>
<dbReference type="Gene3D" id="2.30.30.40">
    <property type="entry name" value="SH3 Domains"/>
    <property type="match status" value="1"/>
</dbReference>
<dbReference type="InterPro" id="IPR036097">
    <property type="entry name" value="HisK_dim/P_sf"/>
</dbReference>
<dbReference type="Pfam" id="PF01627">
    <property type="entry name" value="Hpt"/>
    <property type="match status" value="1"/>
</dbReference>
<dbReference type="InterPro" id="IPR004358">
    <property type="entry name" value="Sig_transdc_His_kin-like_C"/>
</dbReference>
<dbReference type="SMART" id="SM01231">
    <property type="entry name" value="H-kinase_dim"/>
    <property type="match status" value="1"/>
</dbReference>
<evidence type="ECO:0000256" key="7">
    <source>
        <dbReference type="ARBA" id="ARBA00022741"/>
    </source>
</evidence>
<dbReference type="InterPro" id="IPR036061">
    <property type="entry name" value="CheW-like_dom_sf"/>
</dbReference>
<keyword evidence="18" id="KW-1185">Reference proteome</keyword>
<organism evidence="17 18">
    <name type="scientific">Sphaerotilus hippei</name>
    <dbReference type="NCBI Taxonomy" id="744406"/>
    <lineage>
        <taxon>Bacteria</taxon>
        <taxon>Pseudomonadati</taxon>
        <taxon>Pseudomonadota</taxon>
        <taxon>Betaproteobacteria</taxon>
        <taxon>Burkholderiales</taxon>
        <taxon>Sphaerotilaceae</taxon>
        <taxon>Sphaerotilus</taxon>
    </lineage>
</organism>
<dbReference type="CDD" id="cd00088">
    <property type="entry name" value="HPT"/>
    <property type="match status" value="1"/>
</dbReference>
<dbReference type="CDD" id="cd16916">
    <property type="entry name" value="HATPase_CheA-like"/>
    <property type="match status" value="1"/>
</dbReference>
<dbReference type="FunFam" id="2.30.30.40:FF:000048">
    <property type="entry name" value="Chemotaxis protein CheA, putative"/>
    <property type="match status" value="1"/>
</dbReference>
<evidence type="ECO:0000259" key="16">
    <source>
        <dbReference type="PROSITE" id="PS50894"/>
    </source>
</evidence>
<dbReference type="InterPro" id="IPR008207">
    <property type="entry name" value="Sig_transdc_His_kin_Hpt_dom"/>
</dbReference>
<evidence type="ECO:0000256" key="2">
    <source>
        <dbReference type="ARBA" id="ARBA00012438"/>
    </source>
</evidence>
<dbReference type="CDD" id="cd00731">
    <property type="entry name" value="CheA_reg"/>
    <property type="match status" value="1"/>
</dbReference>
<evidence type="ECO:0000256" key="11">
    <source>
        <dbReference type="ARBA" id="ARBA00035100"/>
    </source>
</evidence>
<dbReference type="EC" id="2.7.13.3" evidence="2"/>
<reference evidence="17 18" key="1">
    <citation type="submission" date="2018-05" db="EMBL/GenBank/DDBJ databases">
        <title>Genomic Encyclopedia of Type Strains, Phase IV (KMG-IV): sequencing the most valuable type-strain genomes for metagenomic binning, comparative biology and taxonomic classification.</title>
        <authorList>
            <person name="Goeker M."/>
        </authorList>
    </citation>
    <scope>NUCLEOTIDE SEQUENCE [LARGE SCALE GENOMIC DNA]</scope>
    <source>
        <strain evidence="17 18">DSM 566</strain>
    </source>
</reference>
<dbReference type="PRINTS" id="PR00344">
    <property type="entry name" value="BCTRLSENSOR"/>
</dbReference>
<dbReference type="InterPro" id="IPR037006">
    <property type="entry name" value="CheA-like_homodim_sf"/>
</dbReference>
<dbReference type="InterPro" id="IPR005467">
    <property type="entry name" value="His_kinase_dom"/>
</dbReference>
<dbReference type="AlphaFoldDB" id="A0A318H0A4"/>
<dbReference type="SMART" id="SM00387">
    <property type="entry name" value="HATPase_c"/>
    <property type="match status" value="1"/>
</dbReference>
<proteinExistence type="predicted"/>
<dbReference type="Gene3D" id="1.10.287.560">
    <property type="entry name" value="Histidine kinase CheA-like, homodimeric domain"/>
    <property type="match status" value="1"/>
</dbReference>
<dbReference type="Proteomes" id="UP000247811">
    <property type="component" value="Unassembled WGS sequence"/>
</dbReference>
<dbReference type="InterPro" id="IPR036890">
    <property type="entry name" value="HATPase_C_sf"/>
</dbReference>
<evidence type="ECO:0000313" key="18">
    <source>
        <dbReference type="Proteomes" id="UP000247811"/>
    </source>
</evidence>